<evidence type="ECO:0000313" key="2">
    <source>
        <dbReference type="Proteomes" id="UP000014174"/>
    </source>
</evidence>
<protein>
    <submittedName>
        <fullName evidence="1">Uncharacterized protein</fullName>
    </submittedName>
</protein>
<accession>R9GW84</accession>
<dbReference type="STRING" id="1150600.ADIARSV_0888"/>
<dbReference type="RefSeq" id="WP_016194133.1">
    <property type="nucleotide sequence ID" value="NZ_AQPN01000036.1"/>
</dbReference>
<name>R9GW84_9SPHI</name>
<dbReference type="AlphaFoldDB" id="R9GW84"/>
<gene>
    <name evidence="1" type="ORF">ADIARSV_0888</name>
</gene>
<organism evidence="1 2">
    <name type="scientific">Arcticibacter svalbardensis MN12-7</name>
    <dbReference type="NCBI Taxonomy" id="1150600"/>
    <lineage>
        <taxon>Bacteria</taxon>
        <taxon>Pseudomonadati</taxon>
        <taxon>Bacteroidota</taxon>
        <taxon>Sphingobacteriia</taxon>
        <taxon>Sphingobacteriales</taxon>
        <taxon>Sphingobacteriaceae</taxon>
        <taxon>Arcticibacter</taxon>
    </lineage>
</organism>
<evidence type="ECO:0000313" key="1">
    <source>
        <dbReference type="EMBL" id="EOR95938.1"/>
    </source>
</evidence>
<proteinExistence type="predicted"/>
<dbReference type="EMBL" id="AQPN01000036">
    <property type="protein sequence ID" value="EOR95938.1"/>
    <property type="molecule type" value="Genomic_DNA"/>
</dbReference>
<keyword evidence="2" id="KW-1185">Reference proteome</keyword>
<dbReference type="eggNOG" id="ENOG5033FB7">
    <property type="taxonomic scope" value="Bacteria"/>
</dbReference>
<sequence length="84" mass="9674">MDDSFYIPINYQGNELEFEARLVQTGYLHKIEVLVNDLLISFEPDEERHYRALISPGHLEKEGKKINIDLLKAIASQLESLLTS</sequence>
<dbReference type="OrthoDB" id="675660at2"/>
<reference evidence="1 2" key="1">
    <citation type="journal article" date="2013" name="Genome Announc.">
        <title>Draft Genome Sequence of Arcticibacter svalbardensis Strain MN12-7T, a Member of the Family Sphingobacteriaceae Isolated from an Arctic Soil Sample.</title>
        <authorList>
            <person name="Shivaji S."/>
            <person name="Ara S."/>
            <person name="Prasad S."/>
            <person name="Manasa B.P."/>
            <person name="Begum Z."/>
            <person name="Singh A."/>
            <person name="Kumar Pinnaka A."/>
        </authorList>
    </citation>
    <scope>NUCLEOTIDE SEQUENCE [LARGE SCALE GENOMIC DNA]</scope>
    <source>
        <strain evidence="1 2">MN12-7</strain>
    </source>
</reference>
<comment type="caution">
    <text evidence="1">The sequence shown here is derived from an EMBL/GenBank/DDBJ whole genome shotgun (WGS) entry which is preliminary data.</text>
</comment>
<dbReference type="Proteomes" id="UP000014174">
    <property type="component" value="Unassembled WGS sequence"/>
</dbReference>